<protein>
    <submittedName>
        <fullName evidence="2">LexA repressor</fullName>
        <ecNumber evidence="2">3.4.21.88</ecNumber>
    </submittedName>
</protein>
<feature type="domain" description="LexA repressor DNA-binding" evidence="1">
    <location>
        <begin position="56"/>
        <end position="110"/>
    </location>
</feature>
<dbReference type="Pfam" id="PF01726">
    <property type="entry name" value="LexA_DNA_bind"/>
    <property type="match status" value="1"/>
</dbReference>
<accession>A0A644SVD4</accession>
<evidence type="ECO:0000259" key="1">
    <source>
        <dbReference type="Pfam" id="PF01726"/>
    </source>
</evidence>
<evidence type="ECO:0000313" key="2">
    <source>
        <dbReference type="EMBL" id="MPL58585.1"/>
    </source>
</evidence>
<gene>
    <name evidence="2" type="primary">lexA_1</name>
    <name evidence="2" type="ORF">SDC9_04119</name>
</gene>
<proteinExistence type="predicted"/>
<keyword evidence="2" id="KW-0378">Hydrolase</keyword>
<dbReference type="EMBL" id="VSSQ01000007">
    <property type="protein sequence ID" value="MPL58585.1"/>
    <property type="molecule type" value="Genomic_DNA"/>
</dbReference>
<comment type="caution">
    <text evidence="2">The sequence shown here is derived from an EMBL/GenBank/DDBJ whole genome shotgun (WGS) entry which is preliminary data.</text>
</comment>
<dbReference type="InterPro" id="IPR006199">
    <property type="entry name" value="LexA_DNA-bd_dom"/>
</dbReference>
<dbReference type="InterPro" id="IPR036390">
    <property type="entry name" value="WH_DNA-bd_sf"/>
</dbReference>
<sequence length="115" mass="13286">MIGVKYYVEINWKRIIDYSVKPHPPGCGIFCLFPLVIYEHPLYNETEVINMANKLAEVLDFIKNYHHPYPPTVREIAAGVGLSSSATVHRYLYLLEQQGYIAHEPNCPRTIRVIK</sequence>
<reference evidence="2" key="1">
    <citation type="submission" date="2019-08" db="EMBL/GenBank/DDBJ databases">
        <authorList>
            <person name="Kucharzyk K."/>
            <person name="Murdoch R.W."/>
            <person name="Higgins S."/>
            <person name="Loffler F."/>
        </authorList>
    </citation>
    <scope>NUCLEOTIDE SEQUENCE</scope>
</reference>
<dbReference type="InterPro" id="IPR036388">
    <property type="entry name" value="WH-like_DNA-bd_sf"/>
</dbReference>
<dbReference type="GO" id="GO:0004252">
    <property type="term" value="F:serine-type endopeptidase activity"/>
    <property type="evidence" value="ECO:0007669"/>
    <property type="project" value="UniProtKB-EC"/>
</dbReference>
<dbReference type="AlphaFoldDB" id="A0A644SVD4"/>
<dbReference type="Gene3D" id="1.10.10.10">
    <property type="entry name" value="Winged helix-like DNA-binding domain superfamily/Winged helix DNA-binding domain"/>
    <property type="match status" value="1"/>
</dbReference>
<dbReference type="SUPFAM" id="SSF46785">
    <property type="entry name" value="Winged helix' DNA-binding domain"/>
    <property type="match status" value="1"/>
</dbReference>
<organism evidence="2">
    <name type="scientific">bioreactor metagenome</name>
    <dbReference type="NCBI Taxonomy" id="1076179"/>
    <lineage>
        <taxon>unclassified sequences</taxon>
        <taxon>metagenomes</taxon>
        <taxon>ecological metagenomes</taxon>
    </lineage>
</organism>
<name>A0A644SVD4_9ZZZZ</name>
<dbReference type="EC" id="3.4.21.88" evidence="2"/>
<dbReference type="GO" id="GO:0006508">
    <property type="term" value="P:proteolysis"/>
    <property type="evidence" value="ECO:0007669"/>
    <property type="project" value="InterPro"/>
</dbReference>